<organism evidence="2">
    <name type="scientific">Sesamum radiatum</name>
    <name type="common">Black benniseed</name>
    <dbReference type="NCBI Taxonomy" id="300843"/>
    <lineage>
        <taxon>Eukaryota</taxon>
        <taxon>Viridiplantae</taxon>
        <taxon>Streptophyta</taxon>
        <taxon>Embryophyta</taxon>
        <taxon>Tracheophyta</taxon>
        <taxon>Spermatophyta</taxon>
        <taxon>Magnoliopsida</taxon>
        <taxon>eudicotyledons</taxon>
        <taxon>Gunneridae</taxon>
        <taxon>Pentapetalae</taxon>
        <taxon>asterids</taxon>
        <taxon>lamiids</taxon>
        <taxon>Lamiales</taxon>
        <taxon>Pedaliaceae</taxon>
        <taxon>Sesamum</taxon>
    </lineage>
</organism>
<dbReference type="AlphaFoldDB" id="A0AAW2JR64"/>
<gene>
    <name evidence="2" type="ORF">Sradi_6765800</name>
</gene>
<dbReference type="InterPro" id="IPR040361">
    <property type="entry name" value="TPD1"/>
</dbReference>
<reference evidence="2" key="2">
    <citation type="journal article" date="2024" name="Plant">
        <title>Genomic evolution and insights into agronomic trait innovations of Sesamum species.</title>
        <authorList>
            <person name="Miao H."/>
            <person name="Wang L."/>
            <person name="Qu L."/>
            <person name="Liu H."/>
            <person name="Sun Y."/>
            <person name="Le M."/>
            <person name="Wang Q."/>
            <person name="Wei S."/>
            <person name="Zheng Y."/>
            <person name="Lin W."/>
            <person name="Duan Y."/>
            <person name="Cao H."/>
            <person name="Xiong S."/>
            <person name="Wang X."/>
            <person name="Wei L."/>
            <person name="Li C."/>
            <person name="Ma Q."/>
            <person name="Ju M."/>
            <person name="Zhao R."/>
            <person name="Li G."/>
            <person name="Mu C."/>
            <person name="Tian Q."/>
            <person name="Mei H."/>
            <person name="Zhang T."/>
            <person name="Gao T."/>
            <person name="Zhang H."/>
        </authorList>
    </citation>
    <scope>NUCLEOTIDE SEQUENCE</scope>
    <source>
        <strain evidence="2">G02</strain>
    </source>
</reference>
<dbReference type="PANTHER" id="PTHR33184:SF72">
    <property type="entry name" value="BETA-1,3-N-ACETYLGLUCOSAMINYLTRANSFERASE FAMILY PROTEIN"/>
    <property type="match status" value="1"/>
</dbReference>
<keyword evidence="1" id="KW-0732">Signal</keyword>
<proteinExistence type="predicted"/>
<dbReference type="PANTHER" id="PTHR33184">
    <property type="entry name" value="PROTEIN TAPETUM DETERMINANT 1-LIKE-RELATED"/>
    <property type="match status" value="1"/>
</dbReference>
<comment type="caution">
    <text evidence="2">The sequence shown here is derived from an EMBL/GenBank/DDBJ whole genome shotgun (WGS) entry which is preliminary data.</text>
</comment>
<evidence type="ECO:0000256" key="1">
    <source>
        <dbReference type="ARBA" id="ARBA00022729"/>
    </source>
</evidence>
<dbReference type="Pfam" id="PF24068">
    <property type="entry name" value="TPD1_C"/>
    <property type="match status" value="1"/>
</dbReference>
<protein>
    <submittedName>
        <fullName evidence="2">Uncharacterized protein</fullName>
    </submittedName>
</protein>
<reference evidence="2" key="1">
    <citation type="submission" date="2020-06" db="EMBL/GenBank/DDBJ databases">
        <authorList>
            <person name="Li T."/>
            <person name="Hu X."/>
            <person name="Zhang T."/>
            <person name="Song X."/>
            <person name="Zhang H."/>
            <person name="Dai N."/>
            <person name="Sheng W."/>
            <person name="Hou X."/>
            <person name="Wei L."/>
        </authorList>
    </citation>
    <scope>NUCLEOTIDE SEQUENCE</scope>
    <source>
        <strain evidence="2">G02</strain>
        <tissue evidence="2">Leaf</tissue>
    </source>
</reference>
<dbReference type="EMBL" id="JACGWJ010000032">
    <property type="protein sequence ID" value="KAL0297137.1"/>
    <property type="molecule type" value="Genomic_DNA"/>
</dbReference>
<name>A0AAW2JR64_SESRA</name>
<dbReference type="GO" id="GO:0001709">
    <property type="term" value="P:cell fate determination"/>
    <property type="evidence" value="ECO:0007669"/>
    <property type="project" value="TreeGrafter"/>
</dbReference>
<accession>A0AAW2JR64</accession>
<sequence>MAALIFWVTPSLYDNEIHHQNYLPDLLSFPYRTRAVLSVFILFAGTYEYECFPGNVTVDQLPTGEEVMNKTVWKVIVGNKCSCTFEEVKLFCAGFQSIKTINSSVISKSESLCLVNDGLPIYPNTEVTFTYAWSRKIALVPFSLQEYCS</sequence>
<evidence type="ECO:0000313" key="2">
    <source>
        <dbReference type="EMBL" id="KAL0297137.1"/>
    </source>
</evidence>